<accession>A0A6J5IZ89</accession>
<evidence type="ECO:0000313" key="1">
    <source>
        <dbReference type="EMBL" id="CAB3964182.1"/>
    </source>
</evidence>
<evidence type="ECO:0000313" key="2">
    <source>
        <dbReference type="Proteomes" id="UP000494301"/>
    </source>
</evidence>
<protein>
    <recommendedName>
        <fullName evidence="3">PH domain-containing protein</fullName>
    </recommendedName>
</protein>
<gene>
    <name evidence="1" type="ORF">BLA3211_02707</name>
</gene>
<dbReference type="AlphaFoldDB" id="A0A6J5IZ89"/>
<reference evidence="1 2" key="1">
    <citation type="submission" date="2020-04" db="EMBL/GenBank/DDBJ databases">
        <authorList>
            <person name="Depoorter E."/>
        </authorList>
    </citation>
    <scope>NUCLEOTIDE SEQUENCE [LARGE SCALE GENOMIC DNA]</scope>
    <source>
        <strain evidence="1 2">BCC0217</strain>
    </source>
</reference>
<proteinExistence type="predicted"/>
<sequence length="89" mass="10495">MQALPMDQRDEKRAWVTEIMTFIETQPYDPDICARYVYTAALDARAHRYSDRRLDTLLDTIRGMSAGDEFHYSQDELVEMLQAYLRDAE</sequence>
<evidence type="ECO:0008006" key="3">
    <source>
        <dbReference type="Google" id="ProtNLM"/>
    </source>
</evidence>
<dbReference type="EMBL" id="CABWIL020000008">
    <property type="protein sequence ID" value="CAB3964182.1"/>
    <property type="molecule type" value="Genomic_DNA"/>
</dbReference>
<name>A0A6J5IZ89_9BURK</name>
<dbReference type="RefSeq" id="WP_236027248.1">
    <property type="nucleotide sequence ID" value="NZ_CABVQF010000002.1"/>
</dbReference>
<dbReference type="Proteomes" id="UP000494301">
    <property type="component" value="Unassembled WGS sequence"/>
</dbReference>
<organism evidence="1 2">
    <name type="scientific">Burkholderia aenigmatica</name>
    <dbReference type="NCBI Taxonomy" id="2015348"/>
    <lineage>
        <taxon>Bacteria</taxon>
        <taxon>Pseudomonadati</taxon>
        <taxon>Pseudomonadota</taxon>
        <taxon>Betaproteobacteria</taxon>
        <taxon>Burkholderiales</taxon>
        <taxon>Burkholderiaceae</taxon>
        <taxon>Burkholderia</taxon>
        <taxon>Burkholderia cepacia complex</taxon>
    </lineage>
</organism>